<organism evidence="5 6">
    <name type="scientific">Kribbella italica</name>
    <dbReference type="NCBI Taxonomy" id="1540520"/>
    <lineage>
        <taxon>Bacteria</taxon>
        <taxon>Bacillati</taxon>
        <taxon>Actinomycetota</taxon>
        <taxon>Actinomycetes</taxon>
        <taxon>Propionibacteriales</taxon>
        <taxon>Kribbellaceae</taxon>
        <taxon>Kribbella</taxon>
    </lineage>
</organism>
<dbReference type="EMBL" id="JACHMY010000001">
    <property type="protein sequence ID" value="MBB5840513.1"/>
    <property type="molecule type" value="Genomic_DNA"/>
</dbReference>
<dbReference type="CDD" id="cd07377">
    <property type="entry name" value="WHTH_GntR"/>
    <property type="match status" value="1"/>
</dbReference>
<dbReference type="Pfam" id="PF07702">
    <property type="entry name" value="UTRA"/>
    <property type="match status" value="1"/>
</dbReference>
<dbReference type="Gene3D" id="1.10.10.10">
    <property type="entry name" value="Winged helix-like DNA-binding domain superfamily/Winged helix DNA-binding domain"/>
    <property type="match status" value="1"/>
</dbReference>
<proteinExistence type="predicted"/>
<dbReference type="GO" id="GO:0003700">
    <property type="term" value="F:DNA-binding transcription factor activity"/>
    <property type="evidence" value="ECO:0007669"/>
    <property type="project" value="InterPro"/>
</dbReference>
<dbReference type="SMART" id="SM00866">
    <property type="entry name" value="UTRA"/>
    <property type="match status" value="1"/>
</dbReference>
<dbReference type="PANTHER" id="PTHR44846">
    <property type="entry name" value="MANNOSYL-D-GLYCERATE TRANSPORT/METABOLISM SYSTEM REPRESSOR MNGR-RELATED"/>
    <property type="match status" value="1"/>
</dbReference>
<dbReference type="SUPFAM" id="SSF64288">
    <property type="entry name" value="Chorismate lyase-like"/>
    <property type="match status" value="1"/>
</dbReference>
<dbReference type="SMART" id="SM00345">
    <property type="entry name" value="HTH_GNTR"/>
    <property type="match status" value="1"/>
</dbReference>
<dbReference type="Pfam" id="PF00392">
    <property type="entry name" value="GntR"/>
    <property type="match status" value="1"/>
</dbReference>
<feature type="domain" description="HTH gntR-type" evidence="4">
    <location>
        <begin position="7"/>
        <end position="75"/>
    </location>
</feature>
<protein>
    <submittedName>
        <fullName evidence="5">GntR family transcriptional regulator</fullName>
    </submittedName>
</protein>
<evidence type="ECO:0000313" key="6">
    <source>
        <dbReference type="Proteomes" id="UP000549971"/>
    </source>
</evidence>
<evidence type="ECO:0000313" key="5">
    <source>
        <dbReference type="EMBL" id="MBB5840513.1"/>
    </source>
</evidence>
<dbReference type="InterPro" id="IPR050679">
    <property type="entry name" value="Bact_HTH_transcr_reg"/>
</dbReference>
<keyword evidence="6" id="KW-1185">Reference proteome</keyword>
<dbReference type="SUPFAM" id="SSF46785">
    <property type="entry name" value="Winged helix' DNA-binding domain"/>
    <property type="match status" value="1"/>
</dbReference>
<sequence length="252" mass="27472">MTNFTGRPAYLQIADDIRSQILEGTLQAGDQLPSEPGLMADYGVSRIVVRQALEVLRSEGLIVKQQGRGSFVREQQPAKKRVLGSLYSERPGSSPFAAAASASGQVPEWDYQSRRTTASKAIADRLNIEQGDPVMRTSYRFLADGAPVMLSTSFEPLAITGGTPIEQPEGGAITGVIPRMDSIGVRITHVGEDVTGRSARPYEAETLVVPPGVPVLVIERTYYDHDRPVETADIIVSSDRYILSYRLAIPER</sequence>
<dbReference type="InterPro" id="IPR000524">
    <property type="entry name" value="Tscrpt_reg_HTH_GntR"/>
</dbReference>
<name>A0A7W9MYU0_9ACTN</name>
<evidence type="ECO:0000256" key="1">
    <source>
        <dbReference type="ARBA" id="ARBA00023015"/>
    </source>
</evidence>
<dbReference type="InterPro" id="IPR028978">
    <property type="entry name" value="Chorismate_lyase_/UTRA_dom_sf"/>
</dbReference>
<dbReference type="RefSeq" id="WP_184802926.1">
    <property type="nucleotide sequence ID" value="NZ_JACHMY010000001.1"/>
</dbReference>
<dbReference type="InterPro" id="IPR036390">
    <property type="entry name" value="WH_DNA-bd_sf"/>
</dbReference>
<dbReference type="Gene3D" id="3.40.1410.10">
    <property type="entry name" value="Chorismate lyase-like"/>
    <property type="match status" value="1"/>
</dbReference>
<dbReference type="InterPro" id="IPR011663">
    <property type="entry name" value="UTRA"/>
</dbReference>
<keyword evidence="1" id="KW-0805">Transcription regulation</keyword>
<evidence type="ECO:0000256" key="3">
    <source>
        <dbReference type="ARBA" id="ARBA00023163"/>
    </source>
</evidence>
<dbReference type="AlphaFoldDB" id="A0A7W9MYU0"/>
<reference evidence="5 6" key="1">
    <citation type="submission" date="2020-08" db="EMBL/GenBank/DDBJ databases">
        <title>Sequencing the genomes of 1000 actinobacteria strains.</title>
        <authorList>
            <person name="Klenk H.-P."/>
        </authorList>
    </citation>
    <scope>NUCLEOTIDE SEQUENCE [LARGE SCALE GENOMIC DNA]</scope>
    <source>
        <strain evidence="5 6">DSM 28967</strain>
    </source>
</reference>
<dbReference type="GO" id="GO:0003677">
    <property type="term" value="F:DNA binding"/>
    <property type="evidence" value="ECO:0007669"/>
    <property type="project" value="UniProtKB-KW"/>
</dbReference>
<dbReference type="GO" id="GO:0045892">
    <property type="term" value="P:negative regulation of DNA-templated transcription"/>
    <property type="evidence" value="ECO:0007669"/>
    <property type="project" value="TreeGrafter"/>
</dbReference>
<keyword evidence="2" id="KW-0238">DNA-binding</keyword>
<keyword evidence="3" id="KW-0804">Transcription</keyword>
<dbReference type="PRINTS" id="PR00035">
    <property type="entry name" value="HTHGNTR"/>
</dbReference>
<comment type="caution">
    <text evidence="5">The sequence shown here is derived from an EMBL/GenBank/DDBJ whole genome shotgun (WGS) entry which is preliminary data.</text>
</comment>
<dbReference type="PANTHER" id="PTHR44846:SF17">
    <property type="entry name" value="GNTR-FAMILY TRANSCRIPTIONAL REGULATOR"/>
    <property type="match status" value="1"/>
</dbReference>
<gene>
    <name evidence="5" type="ORF">HDA39_007247</name>
</gene>
<accession>A0A7W9MYU0</accession>
<dbReference type="PROSITE" id="PS50949">
    <property type="entry name" value="HTH_GNTR"/>
    <property type="match status" value="1"/>
</dbReference>
<evidence type="ECO:0000256" key="2">
    <source>
        <dbReference type="ARBA" id="ARBA00023125"/>
    </source>
</evidence>
<dbReference type="InterPro" id="IPR036388">
    <property type="entry name" value="WH-like_DNA-bd_sf"/>
</dbReference>
<dbReference type="Proteomes" id="UP000549971">
    <property type="component" value="Unassembled WGS sequence"/>
</dbReference>
<evidence type="ECO:0000259" key="4">
    <source>
        <dbReference type="PROSITE" id="PS50949"/>
    </source>
</evidence>